<dbReference type="OrthoDB" id="10252740at2759"/>
<dbReference type="InterPro" id="IPR014811">
    <property type="entry name" value="ArgoL1"/>
</dbReference>
<dbReference type="Pfam" id="PF16486">
    <property type="entry name" value="ArgoN"/>
    <property type="match status" value="1"/>
</dbReference>
<feature type="region of interest" description="Disordered" evidence="1">
    <location>
        <begin position="955"/>
        <end position="980"/>
    </location>
</feature>
<protein>
    <recommendedName>
        <fullName evidence="6">Piwi domain-containing protein</fullName>
    </recommendedName>
</protein>
<proteinExistence type="predicted"/>
<evidence type="ECO:0000259" key="3">
    <source>
        <dbReference type="PROSITE" id="PS50822"/>
    </source>
</evidence>
<accession>A0A9W9F3Z8</accession>
<dbReference type="InterPro" id="IPR036085">
    <property type="entry name" value="PAZ_dom_sf"/>
</dbReference>
<evidence type="ECO:0008006" key="6">
    <source>
        <dbReference type="Google" id="ProtNLM"/>
    </source>
</evidence>
<dbReference type="PANTHER" id="PTHR22891">
    <property type="entry name" value="EUKARYOTIC TRANSLATION INITIATION FACTOR 2C"/>
    <property type="match status" value="1"/>
</dbReference>
<dbReference type="SUPFAM" id="SSF101690">
    <property type="entry name" value="PAZ domain"/>
    <property type="match status" value="1"/>
</dbReference>
<dbReference type="PROSITE" id="PS50821">
    <property type="entry name" value="PAZ"/>
    <property type="match status" value="1"/>
</dbReference>
<dbReference type="EMBL" id="JAPQKH010000006">
    <property type="protein sequence ID" value="KAJ5093056.1"/>
    <property type="molecule type" value="Genomic_DNA"/>
</dbReference>
<feature type="domain" description="PAZ" evidence="2">
    <location>
        <begin position="355"/>
        <end position="473"/>
    </location>
</feature>
<dbReference type="Gene3D" id="3.40.50.2300">
    <property type="match status" value="1"/>
</dbReference>
<evidence type="ECO:0000313" key="4">
    <source>
        <dbReference type="EMBL" id="KAJ5093056.1"/>
    </source>
</evidence>
<sequence length="1006" mass="114611">MAPPATNKTSDSHAKSNVSSHASTRASASARGDTKGSAKGGSSSGSNIRPSKKDDDYLPPPKPPKEMHESLVRAAESLPKEYVNVDFEVPGVGQFSTPFIPYYCFMRDREPRKEILQMERKGYNKTGREIELVMNTFPVTSIPTKPVYQYEVNVISGPGVEEDRRVLRRSFNCEERKRLLPDAIYDGVKSAWSLKYIEKGVHEKFEYQHGRTRASGSQGNVYKEILVFSMLPRRKIYLGVIHQWLQKQRPMDEYVIEALNFLDHLLRDWPTREFVAHKRGFFFQGLFEKEKTRDLHYEFHYSLGPYSGVTCYRGIFQMLRPCPSGLLLNLDAAHGVFYSRISLLGTMKGIIGAGDDKELSNKLRLITDKDGNKVQSAEFQKISRMVKNLVVYPDYEQCPFKDKSFKIQELIPGGAREYMLTIEDPATGEERRMSVEQYFKWKYNITLMLPNLALIKMSIKNVIYPAEFLCIKKLQRWPFKLTDQQTADMIKYTAKKPSERLSHIIKCKGLLQHDIDPNLAHYGLKISHQMMKVKARLLPNPELEFGSGTKHNPGITAHWDLRGKKFYKPNTVPLVSWGVGYFNSHRNDINHDQVQSWLDEFMKIYKGHGGSINNRAITVQLKENVPKSMLDLYEQTGNTWRKEPQLLIIIVPNKDAFTYLRIKKNADCRFGVPSQVLQAVRCQDNRPQCHSNVLMKVNAKLGGITNRAIPKTSKTNLRPHSVIIGADVTHPSLGVWTPSISALTVSNDTHGVSYMGGAQCNGDKVEIIRELNFREILKPLLREWINTVGKKKHPPKNIYYFRDGVSDSELKTVLSREVPAIRRVAAEACGLVDYPGKLCVVIANKRHHLRAFPKPGDLRSGDKNGNPLPGTLIDRDVTTPHGHDFLLYAHAALQGTARPVHYKVVLDEIGHEPMELQNMIYEQSYQYVRSTTPVSVHPAIYYAHLITARARHHEDVSPASGPQSGAHIPHERSMHRPKKTDENYVRDRLLDIKGTVNKLPLAMWWI</sequence>
<dbReference type="AlphaFoldDB" id="A0A9W9F3Z8"/>
<feature type="compositionally biased region" description="Basic and acidic residues" evidence="1">
    <location>
        <begin position="968"/>
        <end position="980"/>
    </location>
</feature>
<dbReference type="InterPro" id="IPR045246">
    <property type="entry name" value="Piwi_ago-like"/>
</dbReference>
<dbReference type="Pfam" id="PF16488">
    <property type="entry name" value="ArgoL2"/>
    <property type="match status" value="1"/>
</dbReference>
<dbReference type="InterPro" id="IPR003100">
    <property type="entry name" value="PAZ_dom"/>
</dbReference>
<keyword evidence="5" id="KW-1185">Reference proteome</keyword>
<dbReference type="SUPFAM" id="SSF53098">
    <property type="entry name" value="Ribonuclease H-like"/>
    <property type="match status" value="1"/>
</dbReference>
<dbReference type="SMART" id="SM00950">
    <property type="entry name" value="Piwi"/>
    <property type="match status" value="1"/>
</dbReference>
<dbReference type="Pfam" id="PF16487">
    <property type="entry name" value="ArgoMid"/>
    <property type="match status" value="1"/>
</dbReference>
<feature type="region of interest" description="Disordered" evidence="1">
    <location>
        <begin position="1"/>
        <end position="69"/>
    </location>
</feature>
<feature type="domain" description="Piwi" evidence="3">
    <location>
        <begin position="646"/>
        <end position="955"/>
    </location>
</feature>
<dbReference type="Pfam" id="PF08699">
    <property type="entry name" value="ArgoL1"/>
    <property type="match status" value="1"/>
</dbReference>
<dbReference type="Gene3D" id="3.30.420.10">
    <property type="entry name" value="Ribonuclease H-like superfamily/Ribonuclease H"/>
    <property type="match status" value="1"/>
</dbReference>
<dbReference type="Proteomes" id="UP001149165">
    <property type="component" value="Unassembled WGS sequence"/>
</dbReference>
<dbReference type="SMART" id="SM01163">
    <property type="entry name" value="DUF1785"/>
    <property type="match status" value="1"/>
</dbReference>
<name>A0A9W9F3Z8_9EURO</name>
<comment type="caution">
    <text evidence="4">The sequence shown here is derived from an EMBL/GenBank/DDBJ whole genome shotgun (WGS) entry which is preliminary data.</text>
</comment>
<dbReference type="InterPro" id="IPR003165">
    <property type="entry name" value="Piwi"/>
</dbReference>
<dbReference type="GO" id="GO:0003723">
    <property type="term" value="F:RNA binding"/>
    <property type="evidence" value="ECO:0007669"/>
    <property type="project" value="InterPro"/>
</dbReference>
<dbReference type="InterPro" id="IPR032472">
    <property type="entry name" value="ArgoL2"/>
</dbReference>
<gene>
    <name evidence="4" type="ORF">N7456_008917</name>
</gene>
<dbReference type="PROSITE" id="PS50822">
    <property type="entry name" value="PIWI"/>
    <property type="match status" value="1"/>
</dbReference>
<feature type="compositionally biased region" description="Low complexity" evidence="1">
    <location>
        <begin position="19"/>
        <end position="37"/>
    </location>
</feature>
<dbReference type="InterPro" id="IPR032473">
    <property type="entry name" value="Argonaute_Mid_dom"/>
</dbReference>
<dbReference type="InterPro" id="IPR012337">
    <property type="entry name" value="RNaseH-like_sf"/>
</dbReference>
<dbReference type="Gene3D" id="2.170.260.10">
    <property type="entry name" value="paz domain"/>
    <property type="match status" value="1"/>
</dbReference>
<evidence type="ECO:0000256" key="1">
    <source>
        <dbReference type="SAM" id="MobiDB-lite"/>
    </source>
</evidence>
<dbReference type="Pfam" id="PF02171">
    <property type="entry name" value="Piwi"/>
    <property type="match status" value="1"/>
</dbReference>
<reference evidence="4" key="2">
    <citation type="journal article" date="2023" name="IMA Fungus">
        <title>Comparative genomic study of the Penicillium genus elucidates a diverse pangenome and 15 lateral gene transfer events.</title>
        <authorList>
            <person name="Petersen C."/>
            <person name="Sorensen T."/>
            <person name="Nielsen M.R."/>
            <person name="Sondergaard T.E."/>
            <person name="Sorensen J.L."/>
            <person name="Fitzpatrick D.A."/>
            <person name="Frisvad J.C."/>
            <person name="Nielsen K.L."/>
        </authorList>
    </citation>
    <scope>NUCLEOTIDE SEQUENCE</scope>
    <source>
        <strain evidence="4">IBT 30069</strain>
    </source>
</reference>
<evidence type="ECO:0000259" key="2">
    <source>
        <dbReference type="PROSITE" id="PS50821"/>
    </source>
</evidence>
<organism evidence="4 5">
    <name type="scientific">Penicillium angulare</name>
    <dbReference type="NCBI Taxonomy" id="116970"/>
    <lineage>
        <taxon>Eukaryota</taxon>
        <taxon>Fungi</taxon>
        <taxon>Dikarya</taxon>
        <taxon>Ascomycota</taxon>
        <taxon>Pezizomycotina</taxon>
        <taxon>Eurotiomycetes</taxon>
        <taxon>Eurotiomycetidae</taxon>
        <taxon>Eurotiales</taxon>
        <taxon>Aspergillaceae</taxon>
        <taxon>Penicillium</taxon>
    </lineage>
</organism>
<dbReference type="CDD" id="cd04657">
    <property type="entry name" value="Piwi_ago-like"/>
    <property type="match status" value="1"/>
</dbReference>
<evidence type="ECO:0000313" key="5">
    <source>
        <dbReference type="Proteomes" id="UP001149165"/>
    </source>
</evidence>
<dbReference type="InterPro" id="IPR032474">
    <property type="entry name" value="Argonaute_N"/>
</dbReference>
<dbReference type="InterPro" id="IPR036397">
    <property type="entry name" value="RNaseH_sf"/>
</dbReference>
<reference evidence="4" key="1">
    <citation type="submission" date="2022-11" db="EMBL/GenBank/DDBJ databases">
        <authorList>
            <person name="Petersen C."/>
        </authorList>
    </citation>
    <scope>NUCLEOTIDE SEQUENCE</scope>
    <source>
        <strain evidence="4">IBT 30069</strain>
    </source>
</reference>
<dbReference type="CDD" id="cd02846">
    <property type="entry name" value="PAZ_argonaute_like"/>
    <property type="match status" value="1"/>
</dbReference>
<dbReference type="Pfam" id="PF02170">
    <property type="entry name" value="PAZ"/>
    <property type="match status" value="1"/>
</dbReference>